<accession>A0ABW0G341</accession>
<gene>
    <name evidence="2" type="ORF">ACFPMG_05855</name>
</gene>
<proteinExistence type="predicted"/>
<evidence type="ECO:0000256" key="1">
    <source>
        <dbReference type="SAM" id="MobiDB-lite"/>
    </source>
</evidence>
<comment type="caution">
    <text evidence="2">The sequence shown here is derived from an EMBL/GenBank/DDBJ whole genome shotgun (WGS) entry which is preliminary data.</text>
</comment>
<dbReference type="Proteomes" id="UP001596166">
    <property type="component" value="Unassembled WGS sequence"/>
</dbReference>
<organism evidence="2 3">
    <name type="scientific">Azospirillum himalayense</name>
    <dbReference type="NCBI Taxonomy" id="654847"/>
    <lineage>
        <taxon>Bacteria</taxon>
        <taxon>Pseudomonadati</taxon>
        <taxon>Pseudomonadota</taxon>
        <taxon>Alphaproteobacteria</taxon>
        <taxon>Rhodospirillales</taxon>
        <taxon>Azospirillaceae</taxon>
        <taxon>Azospirillum</taxon>
    </lineage>
</organism>
<dbReference type="EMBL" id="JBHSLC010000007">
    <property type="protein sequence ID" value="MFC5354527.1"/>
    <property type="molecule type" value="Genomic_DNA"/>
</dbReference>
<dbReference type="RefSeq" id="WP_376994279.1">
    <property type="nucleotide sequence ID" value="NZ_JBHSLC010000007.1"/>
</dbReference>
<sequence>MGAKGQKQEVEQAQRSVPTTTILGIEVPHCSVDEIKKETDEAANEYKAAIGRSDRALYRLLETAYQQYLLAQADDQHQSYVNGKVKAALAAGGKPDLSFDIRAQPEKNLFYKLLSVMVPAAQRERLNHEPFHLPRADSTHALALHWAFRNKWSPEKLFDELCAIGVRAMRDEEKKKRAEGAKATAEVPPISIDAALEELGSYSTLRQASMPLEHAEGVNVGLTLMLANVKADENGKQVQLLQPIRMTPKQIKVLAQKEAKSIMIDRSEPVQILRTLQIAFRMLDRVPPKNVSVTIETTEAETLVCVAVYERSDKQWKFVLSKGQGHPEPLEANQRLSLSGEEAKRLVDTLGSDKGFSDWYIDTQEDKEAKSKGISIEQVSIIAAVDAEQGDVKEVECLLRDESHIETKPIADDWKAFVDLQGMPLSYHAWNEFVESEEKPAVSKGKDNVNATKEKMLTWSEATLTKAKVELCSNSAVAARYEWKPDEGATMLPALVQLTANIPDRLDALYETLRMEETRWLLADSYLLISGTARDIQYVVGFERKKVSQKEEAPTKPTSKRSKKS</sequence>
<reference evidence="3" key="1">
    <citation type="journal article" date="2019" name="Int. J. Syst. Evol. Microbiol.">
        <title>The Global Catalogue of Microorganisms (GCM) 10K type strain sequencing project: providing services to taxonomists for standard genome sequencing and annotation.</title>
        <authorList>
            <consortium name="The Broad Institute Genomics Platform"/>
            <consortium name="The Broad Institute Genome Sequencing Center for Infectious Disease"/>
            <person name="Wu L."/>
            <person name="Ma J."/>
        </authorList>
    </citation>
    <scope>NUCLEOTIDE SEQUENCE [LARGE SCALE GENOMIC DNA]</scope>
    <source>
        <strain evidence="3">CCUG 58760</strain>
    </source>
</reference>
<evidence type="ECO:0000313" key="2">
    <source>
        <dbReference type="EMBL" id="MFC5354527.1"/>
    </source>
</evidence>
<feature type="region of interest" description="Disordered" evidence="1">
    <location>
        <begin position="545"/>
        <end position="565"/>
    </location>
</feature>
<feature type="compositionally biased region" description="Basic and acidic residues" evidence="1">
    <location>
        <begin position="545"/>
        <end position="554"/>
    </location>
</feature>
<keyword evidence="3" id="KW-1185">Reference proteome</keyword>
<evidence type="ECO:0000313" key="3">
    <source>
        <dbReference type="Proteomes" id="UP001596166"/>
    </source>
</evidence>
<protein>
    <submittedName>
        <fullName evidence="2">Uncharacterized protein</fullName>
    </submittedName>
</protein>
<name>A0ABW0G341_9PROT</name>